<evidence type="ECO:0000259" key="10">
    <source>
        <dbReference type="Pfam" id="PF00117"/>
    </source>
</evidence>
<evidence type="ECO:0000259" key="12">
    <source>
        <dbReference type="Pfam" id="PF04715"/>
    </source>
</evidence>
<evidence type="ECO:0000256" key="7">
    <source>
        <dbReference type="ARBA" id="ARBA00022962"/>
    </source>
</evidence>
<keyword evidence="7" id="KW-0315">Glutamine amidotransferase</keyword>
<evidence type="ECO:0000256" key="4">
    <source>
        <dbReference type="ARBA" id="ARBA00013139"/>
    </source>
</evidence>
<comment type="catalytic activity">
    <reaction evidence="1">
        <text>chorismate + L-glutamine = 4-amino-4-deoxychorismate + L-glutamate</text>
        <dbReference type="Rhea" id="RHEA:11672"/>
        <dbReference type="ChEBI" id="CHEBI:29748"/>
        <dbReference type="ChEBI" id="CHEBI:29985"/>
        <dbReference type="ChEBI" id="CHEBI:58359"/>
        <dbReference type="ChEBI" id="CHEBI:58406"/>
        <dbReference type="EC" id="2.6.1.85"/>
    </reaction>
</comment>
<dbReference type="Pfam" id="PF00117">
    <property type="entry name" value="GATase"/>
    <property type="match status" value="2"/>
</dbReference>
<organism evidence="13 14">
    <name type="scientific">Coccomyxa subellipsoidea (strain C-169)</name>
    <name type="common">Green microalga</name>
    <dbReference type="NCBI Taxonomy" id="574566"/>
    <lineage>
        <taxon>Eukaryota</taxon>
        <taxon>Viridiplantae</taxon>
        <taxon>Chlorophyta</taxon>
        <taxon>core chlorophytes</taxon>
        <taxon>Trebouxiophyceae</taxon>
        <taxon>Trebouxiophyceae incertae sedis</taxon>
        <taxon>Coccomyxaceae</taxon>
        <taxon>Coccomyxa</taxon>
        <taxon>Coccomyxa subellipsoidea</taxon>
    </lineage>
</organism>
<dbReference type="InterPro" id="IPR005801">
    <property type="entry name" value="ADC_synthase"/>
</dbReference>
<sequence>MRPVRTLLIDNYDSYTYNLFQQIAVVNGVPPVVFRNDEIGLKAIKSLISNRDIDNIVVSPGPGTPKTQQDVGVSLDVLAGEIGVPVLGVCLGMQALAHANGAAVVRGPEPVHGRLSSVRHTGHPLFKGIPSGPDGSFTVVRYHSLVVDEATLPSHLSSIAWTCGGHQAVRPTCHEAPLLPASQGHSRRDVVMALAHAHMPLYGVQFHPESVATSYGNALLANFRDMTAAHHGLLLPHDMPPAIANGAPLTLAVLMVYTQRIKKLLMCAVLSEKIRCLSPSGHSHQDIQQRTRATLDVRWTCLKGVMDGDGDGQRIFQALYGGNGGRDAFWLDSAATDRGRFSYMGGREGLLWRRITYKLPAAGDPSADNPGTVCIEDVNGDTSEVATLWWPYLEQLLQDFTCSSEGEDGRGKLPFDFWGGLVGYLGYELKAECGAPAPYRSPLPDAAFFLTDRLIALDHRCGDVYLMTLVHPEDAVSTSSAKAQHSNGHAEVWYLVAKLACLLYFAAVMCFGWLVHASEREPGTAMQTCERVERQPEIEPFRLHRTRDTYMADVQACKDALYAGESYELCLTTALSRRGAPRKALDLYTILRRLSPAPYAAFLSFGDEGPRVCCSSPERFLRGSRNGDLEARPIKGTASRCQDAAADAAAAAALAASEKDQAENLMIVDLLRNDLGRVCQVGSVHVPVLMEVESYAVHSLVSTVRGRRRPETSIVQCLQATFPGGSMTGAPKLRSMEILDRLEKEARSVYSGSLGFIGFNNAFDLNIVIRTAILNGNHIRIGAGGAVVIQSEPEAEYEEMRLKAHALMRAIGECDGGKGPAAVEDGLPFASI</sequence>
<dbReference type="NCBIfam" id="TIGR00566">
    <property type="entry name" value="trpG_papA"/>
    <property type="match status" value="1"/>
</dbReference>
<protein>
    <recommendedName>
        <fullName evidence="4">aminodeoxychorismate synthase</fullName>
        <ecNumber evidence="4">2.6.1.85</ecNumber>
    </recommendedName>
    <alternativeName>
        <fullName evidence="8">Para-aminobenzoate synthase</fullName>
    </alternativeName>
    <alternativeName>
        <fullName evidence="9">p-aminobenzoic acid synthase</fullName>
    </alternativeName>
</protein>
<dbReference type="PRINTS" id="PR00097">
    <property type="entry name" value="ANTSNTHASEII"/>
</dbReference>
<dbReference type="PRINTS" id="PR00096">
    <property type="entry name" value="GATASE"/>
</dbReference>
<dbReference type="Gene3D" id="3.60.120.10">
    <property type="entry name" value="Anthranilate synthase"/>
    <property type="match status" value="1"/>
</dbReference>
<dbReference type="Gene3D" id="3.40.50.880">
    <property type="match status" value="1"/>
</dbReference>
<evidence type="ECO:0000313" key="13">
    <source>
        <dbReference type="EMBL" id="EIE20979.1"/>
    </source>
</evidence>
<accession>I0YRG0</accession>
<dbReference type="InterPro" id="IPR029062">
    <property type="entry name" value="Class_I_gatase-like"/>
</dbReference>
<evidence type="ECO:0000256" key="1">
    <source>
        <dbReference type="ARBA" id="ARBA00001000"/>
    </source>
</evidence>
<feature type="domain" description="Glutamine amidotransferase" evidence="10">
    <location>
        <begin position="186"/>
        <end position="223"/>
    </location>
</feature>
<evidence type="ECO:0000256" key="6">
    <source>
        <dbReference type="ARBA" id="ARBA00022909"/>
    </source>
</evidence>
<keyword evidence="14" id="KW-1185">Reference proteome</keyword>
<dbReference type="AlphaFoldDB" id="I0YRG0"/>
<feature type="domain" description="Anthranilate synthase component I N-terminal" evidence="12">
    <location>
        <begin position="315"/>
        <end position="465"/>
    </location>
</feature>
<evidence type="ECO:0000313" key="14">
    <source>
        <dbReference type="Proteomes" id="UP000007264"/>
    </source>
</evidence>
<feature type="domain" description="Chorismate-utilising enzyme C-terminal" evidence="11">
    <location>
        <begin position="547"/>
        <end position="803"/>
    </location>
</feature>
<gene>
    <name evidence="13" type="ORF">COCSUDRAFT_83538</name>
</gene>
<dbReference type="GO" id="GO:0005737">
    <property type="term" value="C:cytoplasm"/>
    <property type="evidence" value="ECO:0007669"/>
    <property type="project" value="TreeGrafter"/>
</dbReference>
<feature type="domain" description="Glutamine amidotransferase" evidence="10">
    <location>
        <begin position="7"/>
        <end position="169"/>
    </location>
</feature>
<dbReference type="SUPFAM" id="SSF52317">
    <property type="entry name" value="Class I glutamine amidotransferase-like"/>
    <property type="match status" value="1"/>
</dbReference>
<dbReference type="GO" id="GO:0046654">
    <property type="term" value="P:tetrahydrofolate biosynthetic process"/>
    <property type="evidence" value="ECO:0007669"/>
    <property type="project" value="UniProtKB-UniPathway"/>
</dbReference>
<evidence type="ECO:0000256" key="8">
    <source>
        <dbReference type="ARBA" id="ARBA00031329"/>
    </source>
</evidence>
<dbReference type="PROSITE" id="PS51273">
    <property type="entry name" value="GATASE_TYPE_1"/>
    <property type="match status" value="1"/>
</dbReference>
<evidence type="ECO:0000256" key="5">
    <source>
        <dbReference type="ARBA" id="ARBA00022679"/>
    </source>
</evidence>
<dbReference type="PANTHER" id="PTHR11236:SF18">
    <property type="entry name" value="AMINODEOXYCHORISMATE SYNTHASE"/>
    <property type="match status" value="1"/>
</dbReference>
<dbReference type="SUPFAM" id="SSF56322">
    <property type="entry name" value="ADC synthase"/>
    <property type="match status" value="1"/>
</dbReference>
<dbReference type="UniPathway" id="UPA00077">
    <property type="reaction ID" value="UER00149"/>
</dbReference>
<keyword evidence="5" id="KW-0808">Transferase</keyword>
<dbReference type="GO" id="GO:0046656">
    <property type="term" value="P:folic acid biosynthetic process"/>
    <property type="evidence" value="ECO:0007669"/>
    <property type="project" value="UniProtKB-KW"/>
</dbReference>
<proteinExistence type="inferred from homology"/>
<dbReference type="RefSeq" id="XP_005645523.1">
    <property type="nucleotide sequence ID" value="XM_005645466.1"/>
</dbReference>
<evidence type="ECO:0000256" key="2">
    <source>
        <dbReference type="ARBA" id="ARBA00005009"/>
    </source>
</evidence>
<keyword evidence="6" id="KW-0289">Folate biosynthesis</keyword>
<evidence type="ECO:0000259" key="11">
    <source>
        <dbReference type="Pfam" id="PF00425"/>
    </source>
</evidence>
<dbReference type="GO" id="GO:0046820">
    <property type="term" value="F:4-amino-4-deoxychorismate synthase activity"/>
    <property type="evidence" value="ECO:0007669"/>
    <property type="project" value="UniProtKB-EC"/>
</dbReference>
<dbReference type="KEGG" id="csl:COCSUDRAFT_83538"/>
<dbReference type="Pfam" id="PF00425">
    <property type="entry name" value="Chorismate_bind"/>
    <property type="match status" value="1"/>
</dbReference>
<dbReference type="STRING" id="574566.I0YRG0"/>
<dbReference type="OrthoDB" id="64220at2759"/>
<dbReference type="eggNOG" id="KOG1224">
    <property type="taxonomic scope" value="Eukaryota"/>
</dbReference>
<dbReference type="InterPro" id="IPR006221">
    <property type="entry name" value="TrpG/PapA_dom"/>
</dbReference>
<reference evidence="13 14" key="1">
    <citation type="journal article" date="2012" name="Genome Biol.">
        <title>The genome of the polar eukaryotic microalga coccomyxa subellipsoidea reveals traits of cold adaptation.</title>
        <authorList>
            <person name="Blanc G."/>
            <person name="Agarkova I."/>
            <person name="Grimwood J."/>
            <person name="Kuo A."/>
            <person name="Brueggeman A."/>
            <person name="Dunigan D."/>
            <person name="Gurnon J."/>
            <person name="Ladunga I."/>
            <person name="Lindquist E."/>
            <person name="Lucas S."/>
            <person name="Pangilinan J."/>
            <person name="Proschold T."/>
            <person name="Salamov A."/>
            <person name="Schmutz J."/>
            <person name="Weeks D."/>
            <person name="Yamada T."/>
            <person name="Claverie J.M."/>
            <person name="Grigoriev I."/>
            <person name="Van Etten J."/>
            <person name="Lomsadze A."/>
            <person name="Borodovsky M."/>
        </authorList>
    </citation>
    <scope>NUCLEOTIDE SEQUENCE [LARGE SCALE GENOMIC DNA]</scope>
    <source>
        <strain evidence="13 14">C-169</strain>
    </source>
</reference>
<comment type="similarity">
    <text evidence="3">In the C-terminal section; belongs to the anthranilate synthase component I family.</text>
</comment>
<dbReference type="GO" id="GO:0000162">
    <property type="term" value="P:L-tryptophan biosynthetic process"/>
    <property type="evidence" value="ECO:0007669"/>
    <property type="project" value="TreeGrafter"/>
</dbReference>
<evidence type="ECO:0000256" key="3">
    <source>
        <dbReference type="ARBA" id="ARBA00005970"/>
    </source>
</evidence>
<dbReference type="InterPro" id="IPR015890">
    <property type="entry name" value="Chorismate_C"/>
</dbReference>
<dbReference type="PANTHER" id="PTHR11236">
    <property type="entry name" value="AMINOBENZOATE/ANTHRANILATE SYNTHASE"/>
    <property type="match status" value="1"/>
</dbReference>
<dbReference type="EC" id="2.6.1.85" evidence="4"/>
<dbReference type="CDD" id="cd01743">
    <property type="entry name" value="GATase1_Anthranilate_Synthase"/>
    <property type="match status" value="1"/>
</dbReference>
<dbReference type="GeneID" id="17038958"/>
<dbReference type="InterPro" id="IPR017926">
    <property type="entry name" value="GATASE"/>
</dbReference>
<dbReference type="InterPro" id="IPR019999">
    <property type="entry name" value="Anth_synth_I-like"/>
</dbReference>
<dbReference type="Proteomes" id="UP000007264">
    <property type="component" value="Unassembled WGS sequence"/>
</dbReference>
<evidence type="ECO:0000256" key="9">
    <source>
        <dbReference type="ARBA" id="ARBA00031904"/>
    </source>
</evidence>
<comment type="caution">
    <text evidence="13">The sequence shown here is derived from an EMBL/GenBank/DDBJ whole genome shotgun (WGS) entry which is preliminary data.</text>
</comment>
<dbReference type="GO" id="GO:0008153">
    <property type="term" value="P:4-aminobenzoate biosynthetic process"/>
    <property type="evidence" value="ECO:0007669"/>
    <property type="project" value="TreeGrafter"/>
</dbReference>
<name>I0YRG0_COCSC</name>
<comment type="pathway">
    <text evidence="2">Cofactor biosynthesis; tetrahydrofolate biosynthesis; 4-aminobenzoate from chorismate: step 1/2.</text>
</comment>
<dbReference type="InterPro" id="IPR006805">
    <property type="entry name" value="Anth_synth_I_N"/>
</dbReference>
<dbReference type="EMBL" id="AGSI01000014">
    <property type="protein sequence ID" value="EIE20979.1"/>
    <property type="molecule type" value="Genomic_DNA"/>
</dbReference>
<dbReference type="Pfam" id="PF04715">
    <property type="entry name" value="Anth_synt_I_N"/>
    <property type="match status" value="1"/>
</dbReference>
<dbReference type="PRINTS" id="PR00099">
    <property type="entry name" value="CPSGATASE"/>
</dbReference>